<dbReference type="InterPro" id="IPR045864">
    <property type="entry name" value="aa-tRNA-synth_II/BPL/LPL"/>
</dbReference>
<feature type="region of interest" description="Aspartate" evidence="9">
    <location>
        <begin position="182"/>
        <end position="185"/>
    </location>
</feature>
<keyword evidence="4 9" id="KW-0436">Ligase</keyword>
<keyword evidence="3 9" id="KW-0963">Cytoplasm</keyword>
<name>A0A840PJ98_9ACTN</name>
<dbReference type="Gene3D" id="3.30.930.10">
    <property type="entry name" value="Bira Bifunctional Protein, Domain 2"/>
    <property type="match status" value="1"/>
</dbReference>
<accession>A0A840PJ98</accession>
<keyword evidence="6 9" id="KW-0067">ATP-binding</keyword>
<dbReference type="PANTHER" id="PTHR43450:SF1">
    <property type="entry name" value="ASPARTATE--TRNA LIGASE, CYTOPLASMIC"/>
    <property type="match status" value="1"/>
</dbReference>
<feature type="binding site" evidence="9">
    <location>
        <begin position="399"/>
        <end position="402"/>
    </location>
    <ligand>
        <name>ATP</name>
        <dbReference type="ChEBI" id="CHEBI:30616"/>
    </ligand>
</feature>
<comment type="function">
    <text evidence="9">Aspartyl-tRNA synthetase with relaxed tRNA specificity since it is able to aspartylate not only its cognate tRNA(Asp) but also tRNA(Asn). Reaction proceeds in two steps: L-aspartate is first activated by ATP to form Asp-AMP and then transferred to the acceptor end of tRNA(Asp/Asn).</text>
</comment>
<evidence type="ECO:0000256" key="9">
    <source>
        <dbReference type="HAMAP-Rule" id="MF_02075"/>
    </source>
</evidence>
<dbReference type="NCBIfam" id="NF003483">
    <property type="entry name" value="PRK05159.1"/>
    <property type="match status" value="1"/>
</dbReference>
<dbReference type="InterPro" id="IPR004364">
    <property type="entry name" value="Aa-tRNA-synt_II"/>
</dbReference>
<evidence type="ECO:0000256" key="5">
    <source>
        <dbReference type="ARBA" id="ARBA00022741"/>
    </source>
</evidence>
<dbReference type="InterPro" id="IPR012340">
    <property type="entry name" value="NA-bd_OB-fold"/>
</dbReference>
<comment type="catalytic activity">
    <reaction evidence="9">
        <text>tRNA(Asx) + L-aspartate + ATP = L-aspartyl-tRNA(Asx) + AMP + diphosphate</text>
        <dbReference type="Rhea" id="RHEA:18349"/>
        <dbReference type="Rhea" id="RHEA-COMP:9710"/>
        <dbReference type="Rhea" id="RHEA-COMP:9711"/>
        <dbReference type="ChEBI" id="CHEBI:29991"/>
        <dbReference type="ChEBI" id="CHEBI:30616"/>
        <dbReference type="ChEBI" id="CHEBI:33019"/>
        <dbReference type="ChEBI" id="CHEBI:78442"/>
        <dbReference type="ChEBI" id="CHEBI:78516"/>
        <dbReference type="ChEBI" id="CHEBI:456215"/>
        <dbReference type="EC" id="6.1.1.23"/>
    </reaction>
</comment>
<evidence type="ECO:0000256" key="1">
    <source>
        <dbReference type="ARBA" id="ARBA00004496"/>
    </source>
</evidence>
<dbReference type="AlphaFoldDB" id="A0A840PJ98"/>
<dbReference type="InterPro" id="IPR002312">
    <property type="entry name" value="Asp/Asn-tRNA-synth_IIb"/>
</dbReference>
<comment type="subcellular location">
    <subcellularLocation>
        <location evidence="1 9">Cytoplasm</location>
    </subcellularLocation>
</comment>
<dbReference type="RefSeq" id="WP_185053075.1">
    <property type="nucleotide sequence ID" value="NZ_BAABIX010000017.1"/>
</dbReference>
<feature type="binding site" evidence="9">
    <location>
        <begin position="211"/>
        <end position="213"/>
    </location>
    <ligand>
        <name>ATP</name>
        <dbReference type="ChEBI" id="CHEBI:30616"/>
    </ligand>
</feature>
<protein>
    <recommendedName>
        <fullName evidence="9">Aspartate--tRNA(Asp/Asn) ligase</fullName>
        <ecNumber evidence="9">6.1.1.23</ecNumber>
    </recommendedName>
    <alternativeName>
        <fullName evidence="9">Aspartyl-tRNA synthetase</fullName>
        <shortName evidence="9">AspRS</shortName>
    </alternativeName>
    <alternativeName>
        <fullName evidence="9">Non-discriminating aspartyl-tRNA synthetase</fullName>
        <shortName evidence="9">ND-AspRS</shortName>
    </alternativeName>
</protein>
<evidence type="ECO:0000256" key="3">
    <source>
        <dbReference type="ARBA" id="ARBA00022490"/>
    </source>
</evidence>
<dbReference type="Proteomes" id="UP000578449">
    <property type="component" value="Unassembled WGS sequence"/>
</dbReference>
<feature type="binding site" evidence="9">
    <location>
        <position position="203"/>
    </location>
    <ligand>
        <name>L-aspartate</name>
        <dbReference type="ChEBI" id="CHEBI:29991"/>
    </ligand>
</feature>
<dbReference type="InterPro" id="IPR004523">
    <property type="entry name" value="Asp-tRNA_synthase_2"/>
</dbReference>
<evidence type="ECO:0000313" key="11">
    <source>
        <dbReference type="EMBL" id="MBB5136145.1"/>
    </source>
</evidence>
<reference evidence="11 12" key="1">
    <citation type="submission" date="2020-08" db="EMBL/GenBank/DDBJ databases">
        <title>Genomic Encyclopedia of Type Strains, Phase IV (KMG-IV): sequencing the most valuable type-strain genomes for metagenomic binning, comparative biology and taxonomic classification.</title>
        <authorList>
            <person name="Goeker M."/>
        </authorList>
    </citation>
    <scope>NUCLEOTIDE SEQUENCE [LARGE SCALE GENOMIC DNA]</scope>
    <source>
        <strain evidence="11 12">DSM 45615</strain>
    </source>
</reference>
<feature type="binding site" evidence="9">
    <location>
        <position position="358"/>
    </location>
    <ligand>
        <name>L-aspartate</name>
        <dbReference type="ChEBI" id="CHEBI:29991"/>
    </ligand>
</feature>
<feature type="binding site" evidence="9">
    <location>
        <position position="354"/>
    </location>
    <ligand>
        <name>L-aspartate</name>
        <dbReference type="ChEBI" id="CHEBI:29991"/>
    </ligand>
</feature>
<evidence type="ECO:0000259" key="10">
    <source>
        <dbReference type="PROSITE" id="PS50862"/>
    </source>
</evidence>
<feature type="site" description="Important for tRNA non-discrimination" evidence="9">
    <location>
        <position position="74"/>
    </location>
</feature>
<dbReference type="PROSITE" id="PS50862">
    <property type="entry name" value="AA_TRNA_LIGASE_II"/>
    <property type="match status" value="1"/>
</dbReference>
<keyword evidence="7 9" id="KW-0648">Protein biosynthesis</keyword>
<dbReference type="SUPFAM" id="SSF50249">
    <property type="entry name" value="Nucleic acid-binding proteins"/>
    <property type="match status" value="1"/>
</dbReference>
<organism evidence="11 12">
    <name type="scientific">Thermocatellispora tengchongensis</name>
    <dbReference type="NCBI Taxonomy" id="1073253"/>
    <lineage>
        <taxon>Bacteria</taxon>
        <taxon>Bacillati</taxon>
        <taxon>Actinomycetota</taxon>
        <taxon>Actinomycetes</taxon>
        <taxon>Streptosporangiales</taxon>
        <taxon>Streptosporangiaceae</taxon>
        <taxon>Thermocatellispora</taxon>
    </lineage>
</organism>
<keyword evidence="12" id="KW-1185">Reference proteome</keyword>
<comment type="subunit">
    <text evidence="9">Homodimer.</text>
</comment>
<dbReference type="InterPro" id="IPR004365">
    <property type="entry name" value="NA-bd_OB_tRNA"/>
</dbReference>
<dbReference type="EMBL" id="JACHGN010000013">
    <property type="protein sequence ID" value="MBB5136145.1"/>
    <property type="molecule type" value="Genomic_DNA"/>
</dbReference>
<proteinExistence type="inferred from homology"/>
<comment type="similarity">
    <text evidence="2 9">Belongs to the class-II aminoacyl-tRNA synthetase family. Type 2 subfamily.</text>
</comment>
<dbReference type="PRINTS" id="PR01042">
    <property type="entry name" value="TRNASYNTHASP"/>
</dbReference>
<evidence type="ECO:0000256" key="2">
    <source>
        <dbReference type="ARBA" id="ARBA00005312"/>
    </source>
</evidence>
<dbReference type="Gene3D" id="2.40.50.140">
    <property type="entry name" value="Nucleic acid-binding proteins"/>
    <property type="match status" value="1"/>
</dbReference>
<feature type="domain" description="Aminoacyl-transfer RNA synthetases class-II family profile" evidence="10">
    <location>
        <begin position="137"/>
        <end position="428"/>
    </location>
</feature>
<evidence type="ECO:0000256" key="8">
    <source>
        <dbReference type="ARBA" id="ARBA00023146"/>
    </source>
</evidence>
<evidence type="ECO:0000313" key="12">
    <source>
        <dbReference type="Proteomes" id="UP000578449"/>
    </source>
</evidence>
<dbReference type="GO" id="GO:0003723">
    <property type="term" value="F:RNA binding"/>
    <property type="evidence" value="ECO:0007669"/>
    <property type="project" value="TreeGrafter"/>
</dbReference>
<dbReference type="GO" id="GO:0050560">
    <property type="term" value="F:aspartate-tRNA(Asn) ligase activity"/>
    <property type="evidence" value="ECO:0007669"/>
    <property type="project" value="UniProtKB-EC"/>
</dbReference>
<dbReference type="GO" id="GO:0004815">
    <property type="term" value="F:aspartate-tRNA ligase activity"/>
    <property type="evidence" value="ECO:0007669"/>
    <property type="project" value="UniProtKB-UniRule"/>
</dbReference>
<sequence>MISRILAADLPAHVGDRVRLAGWLHRRRELKSVSFLVIRDRSALAQIVLRRPVHLAEETVVEVTGTVAANPQAPGGAELVDPVIDVLSEPVQPPPFDLYRPVVSGALPTILDHAPVALRHPRLRAPFEIAAAGVAGFRAALDGLGFVETSTPKIVGSATESGANVFGIDYFGRPAFLAQSPQFFKQTLVGVFERVYEVGPVFRAEPHDTARHLAQYTSLDAELGFIHDHRDVMAVLTRALAGMHAAVAERAVNAVALLGIDVPKVPEEIPAIDFTEAQDLLARHTGEDPRGEPDLAPAHERRLGEWALREHGSEFLFVTGYPMVKRPFYTHPDPARPAYSRSFDLLFRGLELVTGGQRLHRHADYLAALAERGEDPRAYQGYLAAFAHGMPPHGGFAIGLERWTSRVTGAANVRQTTLFPRDLHRLTP</sequence>
<evidence type="ECO:0000256" key="7">
    <source>
        <dbReference type="ARBA" id="ARBA00022917"/>
    </source>
</evidence>
<dbReference type="EC" id="6.1.1.23" evidence="9"/>
<evidence type="ECO:0000256" key="4">
    <source>
        <dbReference type="ARBA" id="ARBA00022598"/>
    </source>
</evidence>
<dbReference type="GO" id="GO:0005524">
    <property type="term" value="F:ATP binding"/>
    <property type="evidence" value="ECO:0007669"/>
    <property type="project" value="UniProtKB-UniRule"/>
</dbReference>
<keyword evidence="8 9" id="KW-0030">Aminoacyl-tRNA synthetase</keyword>
<comment type="caution">
    <text evidence="11">The sequence shown here is derived from an EMBL/GenBank/DDBJ whole genome shotgun (WGS) entry which is preliminary data.</text>
</comment>
<feature type="binding site" evidence="9">
    <location>
        <position position="351"/>
    </location>
    <ligand>
        <name>ATP</name>
        <dbReference type="ChEBI" id="CHEBI:30616"/>
    </ligand>
</feature>
<keyword evidence="5 9" id="KW-0547">Nucleotide-binding</keyword>
<dbReference type="Pfam" id="PF00152">
    <property type="entry name" value="tRNA-synt_2"/>
    <property type="match status" value="1"/>
</dbReference>
<dbReference type="GO" id="GO:0006422">
    <property type="term" value="P:aspartyl-tRNA aminoacylation"/>
    <property type="evidence" value="ECO:0007669"/>
    <property type="project" value="UniProtKB-UniRule"/>
</dbReference>
<dbReference type="GO" id="GO:0005829">
    <property type="term" value="C:cytosol"/>
    <property type="evidence" value="ECO:0007669"/>
    <property type="project" value="TreeGrafter"/>
</dbReference>
<feature type="binding site" evidence="9">
    <location>
        <position position="160"/>
    </location>
    <ligand>
        <name>L-aspartate</name>
        <dbReference type="ChEBI" id="CHEBI:29991"/>
    </ligand>
</feature>
<feature type="binding site" evidence="9">
    <location>
        <begin position="203"/>
        <end position="205"/>
    </location>
    <ligand>
        <name>ATP</name>
        <dbReference type="ChEBI" id="CHEBI:30616"/>
    </ligand>
</feature>
<dbReference type="SUPFAM" id="SSF55681">
    <property type="entry name" value="Class II aaRS and biotin synthetases"/>
    <property type="match status" value="1"/>
</dbReference>
<dbReference type="Pfam" id="PF01336">
    <property type="entry name" value="tRNA_anti-codon"/>
    <property type="match status" value="1"/>
</dbReference>
<dbReference type="HAMAP" id="MF_02075">
    <property type="entry name" value="Asp_tRNA_synth_type2"/>
    <property type="match status" value="1"/>
</dbReference>
<dbReference type="PANTHER" id="PTHR43450">
    <property type="entry name" value="ASPARTYL-TRNA SYNTHETASE"/>
    <property type="match status" value="1"/>
</dbReference>
<dbReference type="GO" id="GO:0017101">
    <property type="term" value="C:aminoacyl-tRNA synthetase multienzyme complex"/>
    <property type="evidence" value="ECO:0007669"/>
    <property type="project" value="TreeGrafter"/>
</dbReference>
<evidence type="ECO:0000256" key="6">
    <source>
        <dbReference type="ARBA" id="ARBA00022840"/>
    </source>
</evidence>
<gene>
    <name evidence="9" type="primary">aspS</name>
    <name evidence="11" type="ORF">HNP84_005889</name>
</gene>
<dbReference type="InterPro" id="IPR006195">
    <property type="entry name" value="aa-tRNA-synth_II"/>
</dbReference>